<organism evidence="2 3">
    <name type="scientific">Clostridium innocuum</name>
    <dbReference type="NCBI Taxonomy" id="1522"/>
    <lineage>
        <taxon>Bacteria</taxon>
        <taxon>Bacillati</taxon>
        <taxon>Bacillota</taxon>
        <taxon>Clostridia</taxon>
        <taxon>Eubacteriales</taxon>
        <taxon>Clostridiaceae</taxon>
        <taxon>Clostridium</taxon>
    </lineage>
</organism>
<name>A0A099IA07_CLOIN</name>
<feature type="transmembrane region" description="Helical" evidence="1">
    <location>
        <begin position="164"/>
        <end position="183"/>
    </location>
</feature>
<keyword evidence="1" id="KW-0472">Membrane</keyword>
<keyword evidence="1" id="KW-0812">Transmembrane</keyword>
<evidence type="ECO:0000313" key="2">
    <source>
        <dbReference type="EMBL" id="KGJ54515.1"/>
    </source>
</evidence>
<feature type="transmembrane region" description="Helical" evidence="1">
    <location>
        <begin position="133"/>
        <end position="152"/>
    </location>
</feature>
<comment type="caution">
    <text evidence="2">The sequence shown here is derived from an EMBL/GenBank/DDBJ whole genome shotgun (WGS) entry which is preliminary data.</text>
</comment>
<proteinExistence type="predicted"/>
<dbReference type="Proteomes" id="UP000030008">
    <property type="component" value="Unassembled WGS sequence"/>
</dbReference>
<keyword evidence="1" id="KW-1133">Transmembrane helix</keyword>
<accession>A0A099IA07</accession>
<protein>
    <submittedName>
        <fullName evidence="2">Transporter</fullName>
    </submittedName>
</protein>
<dbReference type="SUPFAM" id="SSF158560">
    <property type="entry name" value="BH3980-like"/>
    <property type="match status" value="1"/>
</dbReference>
<dbReference type="RefSeq" id="WP_044903914.1">
    <property type="nucleotide sequence ID" value="NZ_JQIF01000014.1"/>
</dbReference>
<evidence type="ECO:0000313" key="3">
    <source>
        <dbReference type="Proteomes" id="UP000030008"/>
    </source>
</evidence>
<dbReference type="EMBL" id="JQIF01000014">
    <property type="protein sequence ID" value="KGJ54515.1"/>
    <property type="molecule type" value="Genomic_DNA"/>
</dbReference>
<gene>
    <name evidence="2" type="ORF">CIAN88_02500</name>
</gene>
<reference evidence="2 3" key="1">
    <citation type="submission" date="2014-08" db="EMBL/GenBank/DDBJ databases">
        <title>Clostridium innocuum, an unnegligible vancomycin-resistant pathogen causing extra-intestinal infections.</title>
        <authorList>
            <person name="Feng Y."/>
            <person name="Chiu C.-H."/>
        </authorList>
    </citation>
    <scope>NUCLEOTIDE SEQUENCE [LARGE SCALE GENOMIC DNA]</scope>
    <source>
        <strain evidence="2 3">AN88</strain>
    </source>
</reference>
<sequence>MKNQSSQKKIHIDNLYLMKKLDEDYHKEFMRFYDYVLHSNTSDADINIIVNTALEQCLEGMKNRKKATLVIPRDLKEYTTKLSRGNVYKDMKRKIRNQDYEKMQISSIWYVFSLCIVLFFFKNLMDQKFIVNYLVDVIVACVAGGIAMKNFLIRKRIVKRYQFGSFYMRMDIIAIVACIFIKIVTPAAYANFDITYLLLVISFFIMKRKIKPQFEAVI</sequence>
<dbReference type="AlphaFoldDB" id="A0A099IA07"/>
<feature type="transmembrane region" description="Helical" evidence="1">
    <location>
        <begin position="103"/>
        <end position="121"/>
    </location>
</feature>
<evidence type="ECO:0000256" key="1">
    <source>
        <dbReference type="SAM" id="Phobius"/>
    </source>
</evidence>